<dbReference type="VEuPathDB" id="FungiDB:SJAG_00172"/>
<organism evidence="1 3">
    <name type="scientific">Schizosaccharomyces japonicus (strain yFS275 / FY16936)</name>
    <name type="common">Fission yeast</name>
    <dbReference type="NCBI Taxonomy" id="402676"/>
    <lineage>
        <taxon>Eukaryota</taxon>
        <taxon>Fungi</taxon>
        <taxon>Dikarya</taxon>
        <taxon>Ascomycota</taxon>
        <taxon>Taphrinomycotina</taxon>
        <taxon>Schizosaccharomycetes</taxon>
        <taxon>Schizosaccharomycetales</taxon>
        <taxon>Schizosaccharomycetaceae</taxon>
        <taxon>Schizosaccharomyces</taxon>
    </lineage>
</organism>
<dbReference type="STRING" id="402676.B6JXN2"/>
<name>B6JXN2_SCHJY</name>
<dbReference type="JaponicusDB" id="SJAG_00172">
    <property type="gene designation" value="mug20"/>
</dbReference>
<reference evidence="1 3" key="1">
    <citation type="journal article" date="2011" name="Science">
        <title>Comparative functional genomics of the fission yeasts.</title>
        <authorList>
            <person name="Rhind N."/>
            <person name="Chen Z."/>
            <person name="Yassour M."/>
            <person name="Thompson D.A."/>
            <person name="Haas B.J."/>
            <person name="Habib N."/>
            <person name="Wapinski I."/>
            <person name="Roy S."/>
            <person name="Lin M.F."/>
            <person name="Heiman D.I."/>
            <person name="Young S.K."/>
            <person name="Furuya K."/>
            <person name="Guo Y."/>
            <person name="Pidoux A."/>
            <person name="Chen H.M."/>
            <person name="Robbertse B."/>
            <person name="Goldberg J.M."/>
            <person name="Aoki K."/>
            <person name="Bayne E.H."/>
            <person name="Berlin A.M."/>
            <person name="Desjardins C.A."/>
            <person name="Dobbs E."/>
            <person name="Dukaj L."/>
            <person name="Fan L."/>
            <person name="FitzGerald M.G."/>
            <person name="French C."/>
            <person name="Gujja S."/>
            <person name="Hansen K."/>
            <person name="Keifenheim D."/>
            <person name="Levin J.Z."/>
            <person name="Mosher R.A."/>
            <person name="Mueller C.A."/>
            <person name="Pfiffner J."/>
            <person name="Priest M."/>
            <person name="Russ C."/>
            <person name="Smialowska A."/>
            <person name="Swoboda P."/>
            <person name="Sykes S.M."/>
            <person name="Vaughn M."/>
            <person name="Vengrova S."/>
            <person name="Yoder R."/>
            <person name="Zeng Q."/>
            <person name="Allshire R."/>
            <person name="Baulcombe D."/>
            <person name="Birren B.W."/>
            <person name="Brown W."/>
            <person name="Ekwall K."/>
            <person name="Kellis M."/>
            <person name="Leatherwood J."/>
            <person name="Levin H."/>
            <person name="Margalit H."/>
            <person name="Martienssen R."/>
            <person name="Nieduszynski C.A."/>
            <person name="Spatafora J.W."/>
            <person name="Friedman N."/>
            <person name="Dalgaard J.Z."/>
            <person name="Baumann P."/>
            <person name="Niki H."/>
            <person name="Regev A."/>
            <person name="Nusbaum C."/>
        </authorList>
    </citation>
    <scope>NUCLEOTIDE SEQUENCE [LARGE SCALE GENOMIC DNA]</scope>
    <source>
        <strain evidence="3">yFS275 / FY16936</strain>
    </source>
</reference>
<gene>
    <name evidence="2" type="primary">mug20</name>
    <name evidence="1" type="ORF">SJAG_00172</name>
</gene>
<dbReference type="OMA" id="HDRVLQS"/>
<dbReference type="GeneID" id="7049737"/>
<protein>
    <submittedName>
        <fullName evidence="1">Uncharacterized protein</fullName>
    </submittedName>
</protein>
<dbReference type="HOGENOM" id="CLU_1732541_0_0_1"/>
<dbReference type="AlphaFoldDB" id="B6JXN2"/>
<dbReference type="EMBL" id="KE651166">
    <property type="protein sequence ID" value="EEB05176.2"/>
    <property type="molecule type" value="Genomic_DNA"/>
</dbReference>
<dbReference type="RefSeq" id="XP_002171469.2">
    <property type="nucleotide sequence ID" value="XM_002171433.2"/>
</dbReference>
<evidence type="ECO:0000313" key="3">
    <source>
        <dbReference type="Proteomes" id="UP000001744"/>
    </source>
</evidence>
<keyword evidence="3" id="KW-1185">Reference proteome</keyword>
<evidence type="ECO:0000313" key="2">
    <source>
        <dbReference type="JaponicusDB" id="SJAG_00172"/>
    </source>
</evidence>
<dbReference type="OrthoDB" id="5368837at2759"/>
<sequence>MRSSFQPSNNSTTMSHLITSLQSALDSQYSNLLASTVVSFSKHHDEAIQSHLIDNALKDRVYAKSNAIQLAISEIDNLTDKFLSNIRYFSEEKSRLKEELSQIDSELQRILSTLSSPSDFPVVIENYKNDLQHLGQTFSNKLEKSLELLRSTEENAQKRLIDQF</sequence>
<accession>B6JXN2</accession>
<evidence type="ECO:0000313" key="1">
    <source>
        <dbReference type="EMBL" id="EEB05176.2"/>
    </source>
</evidence>
<proteinExistence type="predicted"/>
<dbReference type="Proteomes" id="UP000001744">
    <property type="component" value="Unassembled WGS sequence"/>
</dbReference>